<gene>
    <name evidence="10" type="ORF">CEUSTIGMA_g645.t1</name>
</gene>
<protein>
    <recommendedName>
        <fullName evidence="2 8">Carbonic anhydrase</fullName>
        <ecNumber evidence="2 8">4.2.1.1</ecNumber>
    </recommendedName>
    <alternativeName>
        <fullName evidence="8">Carbonate dehydratase</fullName>
    </alternativeName>
</protein>
<feature type="compositionally biased region" description="Basic and acidic residues" evidence="9">
    <location>
        <begin position="8"/>
        <end position="20"/>
    </location>
</feature>
<proteinExistence type="inferred from homology"/>
<dbReference type="PROSITE" id="PS00704">
    <property type="entry name" value="PROK_CO2_ANHYDRASE_1"/>
    <property type="match status" value="1"/>
</dbReference>
<keyword evidence="4 7" id="KW-0862">Zinc</keyword>
<evidence type="ECO:0000313" key="10">
    <source>
        <dbReference type="EMBL" id="GAX73192.1"/>
    </source>
</evidence>
<comment type="cofactor">
    <cofactor evidence="7">
        <name>Zn(2+)</name>
        <dbReference type="ChEBI" id="CHEBI:29105"/>
    </cofactor>
    <text evidence="7">Binds 1 zinc ion per subunit.</text>
</comment>
<dbReference type="GO" id="GO:0008270">
    <property type="term" value="F:zinc ion binding"/>
    <property type="evidence" value="ECO:0007669"/>
    <property type="project" value="UniProtKB-UniRule"/>
</dbReference>
<evidence type="ECO:0000256" key="3">
    <source>
        <dbReference type="ARBA" id="ARBA00022723"/>
    </source>
</evidence>
<dbReference type="SUPFAM" id="SSF53056">
    <property type="entry name" value="beta-carbonic anhydrase, cab"/>
    <property type="match status" value="1"/>
</dbReference>
<dbReference type="GO" id="GO:0004089">
    <property type="term" value="F:carbonate dehydratase activity"/>
    <property type="evidence" value="ECO:0007669"/>
    <property type="project" value="UniProtKB-UniRule"/>
</dbReference>
<feature type="region of interest" description="Disordered" evidence="9">
    <location>
        <begin position="40"/>
        <end position="106"/>
    </location>
</feature>
<feature type="binding site" evidence="7">
    <location>
        <position position="217"/>
    </location>
    <ligand>
        <name>Zn(2+)</name>
        <dbReference type="ChEBI" id="CHEBI:29105"/>
    </ligand>
</feature>
<evidence type="ECO:0000313" key="11">
    <source>
        <dbReference type="Proteomes" id="UP000232323"/>
    </source>
</evidence>
<evidence type="ECO:0000256" key="1">
    <source>
        <dbReference type="ARBA" id="ARBA00006217"/>
    </source>
</evidence>
<dbReference type="InterPro" id="IPR015892">
    <property type="entry name" value="Carbonic_anhydrase_CS"/>
</dbReference>
<organism evidence="10 11">
    <name type="scientific">Chlamydomonas eustigma</name>
    <dbReference type="NCBI Taxonomy" id="1157962"/>
    <lineage>
        <taxon>Eukaryota</taxon>
        <taxon>Viridiplantae</taxon>
        <taxon>Chlorophyta</taxon>
        <taxon>core chlorophytes</taxon>
        <taxon>Chlorophyceae</taxon>
        <taxon>CS clade</taxon>
        <taxon>Chlamydomonadales</taxon>
        <taxon>Chlamydomonadaceae</taxon>
        <taxon>Chlamydomonas</taxon>
    </lineage>
</organism>
<evidence type="ECO:0000256" key="7">
    <source>
        <dbReference type="PIRSR" id="PIRSR601765-1"/>
    </source>
</evidence>
<evidence type="ECO:0000256" key="5">
    <source>
        <dbReference type="ARBA" id="ARBA00023239"/>
    </source>
</evidence>
<dbReference type="PROSITE" id="PS00705">
    <property type="entry name" value="PROK_CO2_ANHYDRASE_2"/>
    <property type="match status" value="1"/>
</dbReference>
<sequence>MGCSVSCVRRDGVSPHKEEQQITTSNPLVKPIVKGLGLGEARKSKEASPGVIQVTPRNIELQSKESGGWHNDSPRAQEKSRRGSVERRSMDSYGRQKSVEISGRSFARNATLEREKATPAGALEELMNGNTRFILGKSDHPHQDFQRLQAIAPKQKPMAAILSCADSRVPPEIVFDVGFGDIFVCRIAGNLATAEEIASLEYAVLELGVKVIMVMGHTSCGAVKAALTGKAFPGFIDTLVDHLDVAVMRAKTRNAKSYDEAIAFDKACDCGNALDPNMIEQVIRENALYQITRCKRSTIILEAMTKGNLILVPAVYDIRTGEVLVIEDEE</sequence>
<dbReference type="Proteomes" id="UP000232323">
    <property type="component" value="Unassembled WGS sequence"/>
</dbReference>
<comment type="caution">
    <text evidence="10">The sequence shown here is derived from an EMBL/GenBank/DDBJ whole genome shotgun (WGS) entry which is preliminary data.</text>
</comment>
<dbReference type="AlphaFoldDB" id="A0A250WR96"/>
<dbReference type="PANTHER" id="PTHR11002:SF76">
    <property type="entry name" value="CARBONIC ANHYDRASE"/>
    <property type="match status" value="1"/>
</dbReference>
<keyword evidence="11" id="KW-1185">Reference proteome</keyword>
<feature type="compositionally biased region" description="Basic and acidic residues" evidence="9">
    <location>
        <begin position="72"/>
        <end position="90"/>
    </location>
</feature>
<feature type="region of interest" description="Disordered" evidence="9">
    <location>
        <begin position="1"/>
        <end position="27"/>
    </location>
</feature>
<feature type="binding site" evidence="7">
    <location>
        <position position="164"/>
    </location>
    <ligand>
        <name>Zn(2+)</name>
        <dbReference type="ChEBI" id="CHEBI:29105"/>
    </ligand>
</feature>
<dbReference type="CDD" id="cd03378">
    <property type="entry name" value="beta_CA_cladeC"/>
    <property type="match status" value="1"/>
</dbReference>
<evidence type="ECO:0000256" key="4">
    <source>
        <dbReference type="ARBA" id="ARBA00022833"/>
    </source>
</evidence>
<evidence type="ECO:0000256" key="6">
    <source>
        <dbReference type="ARBA" id="ARBA00048348"/>
    </source>
</evidence>
<accession>A0A250WR96</accession>
<dbReference type="InterPro" id="IPR001765">
    <property type="entry name" value="Carbonic_anhydrase"/>
</dbReference>
<dbReference type="InterPro" id="IPR036874">
    <property type="entry name" value="Carbonic_anhydrase_sf"/>
</dbReference>
<reference evidence="10 11" key="1">
    <citation type="submission" date="2017-08" db="EMBL/GenBank/DDBJ databases">
        <title>Acidophilic green algal genome provides insights into adaptation to an acidic environment.</title>
        <authorList>
            <person name="Hirooka S."/>
            <person name="Hirose Y."/>
            <person name="Kanesaki Y."/>
            <person name="Higuchi S."/>
            <person name="Fujiwara T."/>
            <person name="Onuma R."/>
            <person name="Era A."/>
            <person name="Ohbayashi R."/>
            <person name="Uzuka A."/>
            <person name="Nozaki H."/>
            <person name="Yoshikawa H."/>
            <person name="Miyagishima S.Y."/>
        </authorList>
    </citation>
    <scope>NUCLEOTIDE SEQUENCE [LARGE SCALE GENOMIC DNA]</scope>
    <source>
        <strain evidence="10 11">NIES-2499</strain>
    </source>
</reference>
<dbReference type="Pfam" id="PF00484">
    <property type="entry name" value="Pro_CA"/>
    <property type="match status" value="1"/>
</dbReference>
<feature type="binding site" evidence="7">
    <location>
        <position position="220"/>
    </location>
    <ligand>
        <name>Zn(2+)</name>
        <dbReference type="ChEBI" id="CHEBI:29105"/>
    </ligand>
</feature>
<dbReference type="SMR" id="A0A250WR96"/>
<dbReference type="Gene3D" id="3.40.1050.10">
    <property type="entry name" value="Carbonic anhydrase"/>
    <property type="match status" value="1"/>
</dbReference>
<evidence type="ECO:0000256" key="8">
    <source>
        <dbReference type="RuleBase" id="RU003956"/>
    </source>
</evidence>
<name>A0A250WR96_9CHLO</name>
<dbReference type="STRING" id="1157962.A0A250WR96"/>
<keyword evidence="3 7" id="KW-0479">Metal-binding</keyword>
<dbReference type="EMBL" id="BEGY01000002">
    <property type="protein sequence ID" value="GAX73192.1"/>
    <property type="molecule type" value="Genomic_DNA"/>
</dbReference>
<feature type="binding site" evidence="7">
    <location>
        <position position="166"/>
    </location>
    <ligand>
        <name>Zn(2+)</name>
        <dbReference type="ChEBI" id="CHEBI:29105"/>
    </ligand>
</feature>
<comment type="catalytic activity">
    <reaction evidence="6 8">
        <text>hydrogencarbonate + H(+) = CO2 + H2O</text>
        <dbReference type="Rhea" id="RHEA:10748"/>
        <dbReference type="ChEBI" id="CHEBI:15377"/>
        <dbReference type="ChEBI" id="CHEBI:15378"/>
        <dbReference type="ChEBI" id="CHEBI:16526"/>
        <dbReference type="ChEBI" id="CHEBI:17544"/>
        <dbReference type="EC" id="4.2.1.1"/>
    </reaction>
</comment>
<comment type="function">
    <text evidence="8">Reversible hydration of carbon dioxide.</text>
</comment>
<evidence type="ECO:0000256" key="9">
    <source>
        <dbReference type="SAM" id="MobiDB-lite"/>
    </source>
</evidence>
<dbReference type="GO" id="GO:0015976">
    <property type="term" value="P:carbon utilization"/>
    <property type="evidence" value="ECO:0007669"/>
    <property type="project" value="InterPro"/>
</dbReference>
<dbReference type="PANTHER" id="PTHR11002">
    <property type="entry name" value="CARBONIC ANHYDRASE"/>
    <property type="match status" value="1"/>
</dbReference>
<dbReference type="SMART" id="SM00947">
    <property type="entry name" value="Pro_CA"/>
    <property type="match status" value="1"/>
</dbReference>
<keyword evidence="5 8" id="KW-0456">Lyase</keyword>
<dbReference type="OrthoDB" id="435804at2759"/>
<evidence type="ECO:0000256" key="2">
    <source>
        <dbReference type="ARBA" id="ARBA00012925"/>
    </source>
</evidence>
<comment type="similarity">
    <text evidence="1 8">Belongs to the beta-class carbonic anhydrase family.</text>
</comment>
<dbReference type="EC" id="4.2.1.1" evidence="2 8"/>